<evidence type="ECO:0000313" key="1">
    <source>
        <dbReference type="EMBL" id="BDS06583.1"/>
    </source>
</evidence>
<proteinExistence type="predicted"/>
<name>A0AAT9FKW3_9BACT</name>
<gene>
    <name evidence="1" type="ORF">NT6N_16230</name>
</gene>
<dbReference type="KEGG" id="osu:NT6N_16230"/>
<evidence type="ECO:0008006" key="2">
    <source>
        <dbReference type="Google" id="ProtNLM"/>
    </source>
</evidence>
<sequence>MQKLAQLAGEMSDQMSAEQFRLYKEMISRQFEAKLAEEAFRAAAAEEDAGDDRRSESLRQVHGILDDEKYRLSGSESVLLGCHYKMLEGDDEVDTKRLNILLHRFNRKPANTTKIVDTLTKKKLMETSSEGMHSHKTFFLTPAGQDHVNYVLGQLSNSAVRDRLSVVD</sequence>
<dbReference type="AlphaFoldDB" id="A0AAT9FKW3"/>
<dbReference type="EMBL" id="AP026866">
    <property type="protein sequence ID" value="BDS06583.1"/>
    <property type="molecule type" value="Genomic_DNA"/>
</dbReference>
<protein>
    <recommendedName>
        <fullName evidence="2">MarR family transcriptional regulator</fullName>
    </recommendedName>
</protein>
<reference evidence="1" key="1">
    <citation type="submission" date="2024-07" db="EMBL/GenBank/DDBJ databases">
        <title>Complete genome sequence of Verrucomicrobiaceae bacterium NT6N.</title>
        <authorList>
            <person name="Huang C."/>
            <person name="Takami H."/>
            <person name="Hamasaki K."/>
        </authorList>
    </citation>
    <scope>NUCLEOTIDE SEQUENCE</scope>
    <source>
        <strain evidence="1">NT6N</strain>
    </source>
</reference>
<accession>A0AAT9FKW3</accession>
<organism evidence="1">
    <name type="scientific">Oceaniferula spumae</name>
    <dbReference type="NCBI Taxonomy" id="2979115"/>
    <lineage>
        <taxon>Bacteria</taxon>
        <taxon>Pseudomonadati</taxon>
        <taxon>Verrucomicrobiota</taxon>
        <taxon>Verrucomicrobiia</taxon>
        <taxon>Verrucomicrobiales</taxon>
        <taxon>Verrucomicrobiaceae</taxon>
        <taxon>Oceaniferula</taxon>
    </lineage>
</organism>